<organism evidence="1 2">
    <name type="scientific">Trichoderma lentiforme</name>
    <dbReference type="NCBI Taxonomy" id="1567552"/>
    <lineage>
        <taxon>Eukaryota</taxon>
        <taxon>Fungi</taxon>
        <taxon>Dikarya</taxon>
        <taxon>Ascomycota</taxon>
        <taxon>Pezizomycotina</taxon>
        <taxon>Sordariomycetes</taxon>
        <taxon>Hypocreomycetidae</taxon>
        <taxon>Hypocreales</taxon>
        <taxon>Hypocreaceae</taxon>
        <taxon>Trichoderma</taxon>
    </lineage>
</organism>
<dbReference type="AlphaFoldDB" id="A0A9P4XNN6"/>
<name>A0A9P4XNN6_9HYPO</name>
<sequence length="117" mass="12689">MAKLRLATGGGRISRADKIALRALLVVQAREATLADDDFLSSCRQSCERQSGGSGETDPRFDRGTAFDSADTITAHLRLKPADITLTNAQGKAATSLGQQPWAGIAQFDTQLRYRFF</sequence>
<proteinExistence type="predicted"/>
<comment type="caution">
    <text evidence="1">The sequence shown here is derived from an EMBL/GenBank/DDBJ whole genome shotgun (WGS) entry which is preliminary data.</text>
</comment>
<evidence type="ECO:0000313" key="2">
    <source>
        <dbReference type="Proteomes" id="UP000801864"/>
    </source>
</evidence>
<evidence type="ECO:0000313" key="1">
    <source>
        <dbReference type="EMBL" id="KAF3075913.1"/>
    </source>
</evidence>
<keyword evidence="2" id="KW-1185">Reference proteome</keyword>
<protein>
    <submittedName>
        <fullName evidence="1">Uncharacterized protein</fullName>
    </submittedName>
</protein>
<reference evidence="1 2" key="1">
    <citation type="submission" date="2018-06" db="EMBL/GenBank/DDBJ databases">
        <title>Genome analysis of cellulolytic fungus Trichoderma lentiforme CFAM-422.</title>
        <authorList>
            <person name="Steindorff A.S."/>
            <person name="Formighieri E.F."/>
            <person name="Midorikawa G.E.O."/>
            <person name="Tamietti M.S."/>
            <person name="Ramos E.Z."/>
            <person name="Silva A.S."/>
            <person name="Bon E.P.S."/>
            <person name="Mendes T.D."/>
            <person name="Damaso M.C.T."/>
            <person name="Favaro L.C.L."/>
        </authorList>
    </citation>
    <scope>NUCLEOTIDE SEQUENCE [LARGE SCALE GENOMIC DNA]</scope>
    <source>
        <strain evidence="1 2">CFAM-422</strain>
    </source>
</reference>
<dbReference type="Proteomes" id="UP000801864">
    <property type="component" value="Unassembled WGS sequence"/>
</dbReference>
<accession>A0A9P4XNN6</accession>
<gene>
    <name evidence="1" type="ORF">CFAM422_001385</name>
</gene>
<dbReference type="EMBL" id="QLNT01000002">
    <property type="protein sequence ID" value="KAF3075913.1"/>
    <property type="molecule type" value="Genomic_DNA"/>
</dbReference>